<dbReference type="GO" id="GO:0016020">
    <property type="term" value="C:membrane"/>
    <property type="evidence" value="ECO:0007669"/>
    <property type="project" value="InterPro"/>
</dbReference>
<dbReference type="NCBIfam" id="NF047768">
    <property type="entry name" value="Clp_like_SDH"/>
    <property type="match status" value="1"/>
</dbReference>
<gene>
    <name evidence="2" type="ORF">DX908_11785</name>
</gene>
<dbReference type="Pfam" id="PF01972">
    <property type="entry name" value="SDH_protease"/>
    <property type="match status" value="1"/>
</dbReference>
<evidence type="ECO:0000256" key="1">
    <source>
        <dbReference type="SAM" id="MobiDB-lite"/>
    </source>
</evidence>
<feature type="compositionally biased region" description="Basic and acidic residues" evidence="1">
    <location>
        <begin position="314"/>
        <end position="328"/>
    </location>
</feature>
<accession>A0A371RKB7</accession>
<evidence type="ECO:0000313" key="3">
    <source>
        <dbReference type="Proteomes" id="UP000264589"/>
    </source>
</evidence>
<dbReference type="InterPro" id="IPR029045">
    <property type="entry name" value="ClpP/crotonase-like_dom_sf"/>
</dbReference>
<dbReference type="AlphaFoldDB" id="A0A371RKB7"/>
<organism evidence="2 3">
    <name type="scientific">Parvularcula marina</name>
    <dbReference type="NCBI Taxonomy" id="2292771"/>
    <lineage>
        <taxon>Bacteria</taxon>
        <taxon>Pseudomonadati</taxon>
        <taxon>Pseudomonadota</taxon>
        <taxon>Alphaproteobacteria</taxon>
        <taxon>Parvularculales</taxon>
        <taxon>Parvularculaceae</taxon>
        <taxon>Parvularcula</taxon>
    </lineage>
</organism>
<dbReference type="Proteomes" id="UP000264589">
    <property type="component" value="Unassembled WGS sequence"/>
</dbReference>
<comment type="caution">
    <text evidence="2">The sequence shown here is derived from an EMBL/GenBank/DDBJ whole genome shotgun (WGS) entry which is preliminary data.</text>
</comment>
<protein>
    <recommendedName>
        <fullName evidence="4">Serine protease</fullName>
    </recommendedName>
</protein>
<proteinExistence type="predicted"/>
<dbReference type="RefSeq" id="WP_116392519.1">
    <property type="nucleotide sequence ID" value="NZ_CAXQPM010000003.1"/>
</dbReference>
<sequence length="328" mass="35865">MESLILWVLFFFMLFVLPAMTRRRHAAAVEAEFTRVQKKRKSRIIAIVHRQESMGLLGLAQLRYIDLNDAEDVLNAIRSTPKNMPLEFILHTPGGLVLPALQIARAIKAHPAPTRVFVPHYAMSGGTLIALAADEIVLNPHAVLGPIDPQIAGLPAASIAAVTQQKKPDAIDDYTLVLADVARKAQAQLERAAEELLAGTVSENAARAVAEQMSSGRWTHDYPIEAEEAAGMGLNVNNQMPAEINGLMALFPDRASGRSVSYTAPAVRLPFFGKKKEAPMAPPPAPQMDRTPFVGFEPGPGSRSFSYGPWNPSDLRRGPSERDIRRER</sequence>
<dbReference type="SUPFAM" id="SSF52096">
    <property type="entry name" value="ClpP/crotonase"/>
    <property type="match status" value="1"/>
</dbReference>
<dbReference type="Gene3D" id="3.90.226.10">
    <property type="entry name" value="2-enoyl-CoA Hydratase, Chain A, domain 1"/>
    <property type="match status" value="1"/>
</dbReference>
<dbReference type="EMBL" id="QUQO01000001">
    <property type="protein sequence ID" value="RFB05887.1"/>
    <property type="molecule type" value="Genomic_DNA"/>
</dbReference>
<evidence type="ECO:0000313" key="2">
    <source>
        <dbReference type="EMBL" id="RFB05887.1"/>
    </source>
</evidence>
<keyword evidence="3" id="KW-1185">Reference proteome</keyword>
<dbReference type="PANTHER" id="PTHR35984:SF1">
    <property type="entry name" value="PERIPLASMIC SERINE PROTEASE"/>
    <property type="match status" value="1"/>
</dbReference>
<evidence type="ECO:0008006" key="4">
    <source>
        <dbReference type="Google" id="ProtNLM"/>
    </source>
</evidence>
<dbReference type="InterPro" id="IPR002825">
    <property type="entry name" value="Pept_S49_ser-pept_pro"/>
</dbReference>
<feature type="region of interest" description="Disordered" evidence="1">
    <location>
        <begin position="277"/>
        <end position="328"/>
    </location>
</feature>
<reference evidence="2 3" key="1">
    <citation type="submission" date="2018-08" db="EMBL/GenBank/DDBJ databases">
        <title>Parvularcula sp. SM1705, isolated from surface water of the South Sea China.</title>
        <authorList>
            <person name="Sun L."/>
        </authorList>
    </citation>
    <scope>NUCLEOTIDE SEQUENCE [LARGE SCALE GENOMIC DNA]</scope>
    <source>
        <strain evidence="2 3">SM1705</strain>
    </source>
</reference>
<dbReference type="InParanoid" id="A0A371RKB7"/>
<dbReference type="OrthoDB" id="9806253at2"/>
<name>A0A371RKB7_9PROT</name>
<dbReference type="PANTHER" id="PTHR35984">
    <property type="entry name" value="PERIPLASMIC SERINE PROTEASE"/>
    <property type="match status" value="1"/>
</dbReference>